<keyword evidence="2" id="KW-0472">Membrane</keyword>
<evidence type="ECO:0000259" key="3">
    <source>
        <dbReference type="Pfam" id="PF23357"/>
    </source>
</evidence>
<dbReference type="Pfam" id="PF23357">
    <property type="entry name" value="DUF7088"/>
    <property type="match status" value="1"/>
</dbReference>
<dbReference type="AlphaFoldDB" id="A0AAE3LHA8"/>
<gene>
    <name evidence="4" type="ORF">OCV57_05790</name>
</gene>
<protein>
    <submittedName>
        <fullName evidence="4">GldG family protein</fullName>
    </submittedName>
</protein>
<reference evidence="4 5" key="1">
    <citation type="journal article" date="2021" name="ISME Commun">
        <title>Automated analysis of genomic sequences facilitates high-throughput and comprehensive description of bacteria.</title>
        <authorList>
            <person name="Hitch T.C.A."/>
        </authorList>
    </citation>
    <scope>NUCLEOTIDE SEQUENCE [LARGE SCALE GENOMIC DNA]</scope>
    <source>
        <strain evidence="4 5">Sanger_31</strain>
    </source>
</reference>
<feature type="domain" description="DUF7088" evidence="3">
    <location>
        <begin position="103"/>
        <end position="177"/>
    </location>
</feature>
<keyword evidence="2" id="KW-1133">Transmembrane helix</keyword>
<organism evidence="4 5">
    <name type="scientific">Hominimerdicola aceti</name>
    <dbReference type="NCBI Taxonomy" id="2981726"/>
    <lineage>
        <taxon>Bacteria</taxon>
        <taxon>Bacillati</taxon>
        <taxon>Bacillota</taxon>
        <taxon>Clostridia</taxon>
        <taxon>Eubacteriales</taxon>
        <taxon>Oscillospiraceae</taxon>
        <taxon>Hominimerdicola</taxon>
    </lineage>
</organism>
<evidence type="ECO:0000313" key="4">
    <source>
        <dbReference type="EMBL" id="MCU6705434.1"/>
    </source>
</evidence>
<evidence type="ECO:0000313" key="5">
    <source>
        <dbReference type="Proteomes" id="UP001208131"/>
    </source>
</evidence>
<feature type="region of interest" description="Disordered" evidence="1">
    <location>
        <begin position="22"/>
        <end position="55"/>
    </location>
</feature>
<keyword evidence="5" id="KW-1185">Reference proteome</keyword>
<name>A0AAE3LHA8_9FIRM</name>
<evidence type="ECO:0000256" key="2">
    <source>
        <dbReference type="SAM" id="Phobius"/>
    </source>
</evidence>
<evidence type="ECO:0000256" key="1">
    <source>
        <dbReference type="SAM" id="MobiDB-lite"/>
    </source>
</evidence>
<dbReference type="EMBL" id="JAOQJZ010000004">
    <property type="protein sequence ID" value="MCU6705434.1"/>
    <property type="molecule type" value="Genomic_DNA"/>
</dbReference>
<dbReference type="InterPro" id="IPR055396">
    <property type="entry name" value="DUF7088"/>
</dbReference>
<keyword evidence="2" id="KW-0812">Transmembrane</keyword>
<dbReference type="RefSeq" id="WP_267300769.1">
    <property type="nucleotide sequence ID" value="NZ_JAOQJZ010000004.1"/>
</dbReference>
<comment type="caution">
    <text evidence="4">The sequence shown here is derived from an EMBL/GenBank/DDBJ whole genome shotgun (WGS) entry which is preliminary data.</text>
</comment>
<feature type="transmembrane region" description="Helical" evidence="2">
    <location>
        <begin position="66"/>
        <end position="91"/>
    </location>
</feature>
<proteinExistence type="predicted"/>
<accession>A0AAE3LHA8</accession>
<feature type="compositionally biased region" description="Basic and acidic residues" evidence="1">
    <location>
        <begin position="22"/>
        <end position="40"/>
    </location>
</feature>
<sequence length="574" mass="63770">MEENNNEKISVSGADLLKDVVADEKAAKTAPKDTEKDKKDKDKKKDKKEKKTKDGKKFNAKKLKHGTMATVFTCVFVALLVLVNVVTTMLFDRYPITIDLTTNKIYSVSNDTEDYVKKVNVDVQVTIFADENAYTNYSSYNKQAVELLKNYCKLNHHITYRFVDIDSHPEIVKEYTDTISQFDMIFETKTKVDGKEISRTRKLGMLDLLTFTDEFEQKLSQSGYSIDTLAQQAGGDLSFLSYYGSYVESSNAEQAFTSALMTVTDPNPVYVTVLTGRSELTQLTYFQTLLTANGYNVNTVDITSEDIPADTDVVVIPAPKTDYLEEDIKKVSDFLNNDGNLGKQLLYIASYGQEDTPNLDEFLSEYGLSVGKGVICESDSGKYYNSPCVTVASDVSDNFTQDVSTENPAILSALCRPVNTLFDEQDMVSTDAYLKSSDSAYTANVDISQTTGQVNIGDALVKGQQNYMAVGSKAKFTDDNKTLYSNVIAVGSEGMLSDTYLQYSQYQNSEYFISVINGLTGKTAGITITPKTITGNVFDITQQQKTVLKWTFCLGVPVVVLIVGIVIWARRKNK</sequence>
<feature type="transmembrane region" description="Helical" evidence="2">
    <location>
        <begin position="547"/>
        <end position="569"/>
    </location>
</feature>
<dbReference type="Proteomes" id="UP001208131">
    <property type="component" value="Unassembled WGS sequence"/>
</dbReference>